<dbReference type="EC" id="2.1.1.220" evidence="1"/>
<keyword evidence="6" id="KW-1185">Reference proteome</keyword>
<organism evidence="5 6">
    <name type="scientific">Moelleriella libera RCEF 2490</name>
    <dbReference type="NCBI Taxonomy" id="1081109"/>
    <lineage>
        <taxon>Eukaryota</taxon>
        <taxon>Fungi</taxon>
        <taxon>Dikarya</taxon>
        <taxon>Ascomycota</taxon>
        <taxon>Pezizomycotina</taxon>
        <taxon>Sordariomycetes</taxon>
        <taxon>Hypocreomycetidae</taxon>
        <taxon>Hypocreales</taxon>
        <taxon>Clavicipitaceae</taxon>
        <taxon>Moelleriella</taxon>
    </lineage>
</organism>
<dbReference type="EMBL" id="AZGY01000009">
    <property type="protein sequence ID" value="KZZ95520.1"/>
    <property type="molecule type" value="Genomic_DNA"/>
</dbReference>
<evidence type="ECO:0000256" key="1">
    <source>
        <dbReference type="ARBA" id="ARBA00012796"/>
    </source>
</evidence>
<dbReference type="GO" id="GO:0031515">
    <property type="term" value="C:tRNA (m1A) methyltransferase complex"/>
    <property type="evidence" value="ECO:0007669"/>
    <property type="project" value="InterPro"/>
</dbReference>
<evidence type="ECO:0000256" key="4">
    <source>
        <dbReference type="SAM" id="MobiDB-lite"/>
    </source>
</evidence>
<dbReference type="InterPro" id="IPR029063">
    <property type="entry name" value="SAM-dependent_MTases_sf"/>
</dbReference>
<proteinExistence type="predicted"/>
<keyword evidence="5" id="KW-0808">Transferase</keyword>
<dbReference type="PANTHER" id="PTHR12133">
    <property type="entry name" value="TRNA (ADENINE(58)-N(1))-METHYLTRANSFERASE"/>
    <property type="match status" value="1"/>
</dbReference>
<evidence type="ECO:0000313" key="6">
    <source>
        <dbReference type="Proteomes" id="UP000078544"/>
    </source>
</evidence>
<dbReference type="CDD" id="cd02440">
    <property type="entry name" value="AdoMet_MTases"/>
    <property type="match status" value="1"/>
</dbReference>
<comment type="caution">
    <text evidence="5">The sequence shown here is derived from an EMBL/GenBank/DDBJ whole genome shotgun (WGS) entry which is preliminary data.</text>
</comment>
<dbReference type="InterPro" id="IPR014816">
    <property type="entry name" value="tRNA_MeTrfase_Gcd14"/>
</dbReference>
<dbReference type="GO" id="GO:0030488">
    <property type="term" value="P:tRNA methylation"/>
    <property type="evidence" value="ECO:0007669"/>
    <property type="project" value="InterPro"/>
</dbReference>
<dbReference type="Gene3D" id="3.40.50.150">
    <property type="entry name" value="Vaccinia Virus protein VP39"/>
    <property type="match status" value="2"/>
</dbReference>
<gene>
    <name evidence="5" type="ORF">AAL_04751</name>
</gene>
<evidence type="ECO:0000256" key="3">
    <source>
        <dbReference type="ARBA" id="ARBA00033309"/>
    </source>
</evidence>
<dbReference type="PROSITE" id="PS51620">
    <property type="entry name" value="SAM_TRM61"/>
    <property type="match status" value="1"/>
</dbReference>
<sequence>MTVSKWLTFGHVLFSEVRHEITRAKPLAGPSILVIDGLGNDDWSFYAAETYPEASVYNLSPRAPLPAELQISPSGMPLSPANHHQVQYKSPKSKFPFDTRSFDVVVYRFPTAAPEGHYRNILSESRRVLRVGGYIELSILDSDLNNLGNLGRRAIRRLKEDIRFKTPDTSFTSTPDLVVRLLGRIGFSDIKAAHVGLPVASSVARCGSQKLTSIHDTGKKRESRSLADMIGDNSPLADQNITKIISRVGRWWYTRCYELAAGTSPRDKHDVLLLRQQGPKFPRWHLSAPLRPSTTIKLSFGASMTGSELIGKQLLDIVLDNKGNRVLLQEPNMATYIINTRRLATPIYPHDANTITSLLDIHPNRPAENECAESQPLQIFEAGTGMGSLTLHLAKAIHAANPPLEPLLRQALCEASLETPTSDQPLRPLLQTELAEMLQTYRDDRHAVIHTLDNRPEHSRQAYTLLRNFRRAQYLCSVDFHVGTIKEFLSARLQELDGQPFLSRAILDIPATFRHADTVIDALLPNGLLIIFVPSISQVAEFQKWVGDNRQPVRCEKVLELPVSTSADGTHDGGGGRPWDVKTVTPREDSLGDGQPVQIMRPKVGDRVRELKQ</sequence>
<dbReference type="GO" id="GO:0005739">
    <property type="term" value="C:mitochondrion"/>
    <property type="evidence" value="ECO:0007669"/>
    <property type="project" value="TreeGrafter"/>
</dbReference>
<accession>A0A166PAW0</accession>
<keyword evidence="5" id="KW-0489">Methyltransferase</keyword>
<dbReference type="AlphaFoldDB" id="A0A166PAW0"/>
<feature type="region of interest" description="Disordered" evidence="4">
    <location>
        <begin position="564"/>
        <end position="598"/>
    </location>
</feature>
<dbReference type="PANTHER" id="PTHR12133:SF1">
    <property type="entry name" value="TRNA (ADENINE(58)-N(1))-METHYLTRANSFERASE, MITOCHONDRIAL"/>
    <property type="match status" value="1"/>
</dbReference>
<name>A0A166PAW0_9HYPO</name>
<dbReference type="STRING" id="1081109.A0A166PAW0"/>
<protein>
    <recommendedName>
        <fullName evidence="2">tRNA (adenine(58)-N(1))-methyltransferase catalytic subunit TRM61</fullName>
        <ecNumber evidence="1">2.1.1.220</ecNumber>
    </recommendedName>
    <alternativeName>
        <fullName evidence="3">tRNA(m1A58)-methyltransferase subunit TRM61</fullName>
    </alternativeName>
</protein>
<evidence type="ECO:0000313" key="5">
    <source>
        <dbReference type="EMBL" id="KZZ95520.1"/>
    </source>
</evidence>
<evidence type="ECO:0000256" key="2">
    <source>
        <dbReference type="ARBA" id="ARBA00015963"/>
    </source>
</evidence>
<reference evidence="5 6" key="1">
    <citation type="journal article" date="2016" name="Genome Biol. Evol.">
        <title>Divergent and convergent evolution of fungal pathogenicity.</title>
        <authorList>
            <person name="Shang Y."/>
            <person name="Xiao G."/>
            <person name="Zheng P."/>
            <person name="Cen K."/>
            <person name="Zhan S."/>
            <person name="Wang C."/>
        </authorList>
    </citation>
    <scope>NUCLEOTIDE SEQUENCE [LARGE SCALE GENOMIC DNA]</scope>
    <source>
        <strain evidence="5 6">RCEF 2490</strain>
    </source>
</reference>
<dbReference type="Proteomes" id="UP000078544">
    <property type="component" value="Unassembled WGS sequence"/>
</dbReference>
<dbReference type="OrthoDB" id="5585464at2759"/>
<dbReference type="SUPFAM" id="SSF53335">
    <property type="entry name" value="S-adenosyl-L-methionine-dependent methyltransferases"/>
    <property type="match status" value="2"/>
</dbReference>
<dbReference type="GO" id="GO:0160107">
    <property type="term" value="F:tRNA (adenine(58)-N1)-methyltransferase activity"/>
    <property type="evidence" value="ECO:0007669"/>
    <property type="project" value="UniProtKB-EC"/>
</dbReference>